<dbReference type="Proteomes" id="UP001338125">
    <property type="component" value="Unassembled WGS sequence"/>
</dbReference>
<organism evidence="3 4">
    <name type="scientific">Cladobotryum mycophilum</name>
    <dbReference type="NCBI Taxonomy" id="491253"/>
    <lineage>
        <taxon>Eukaryota</taxon>
        <taxon>Fungi</taxon>
        <taxon>Dikarya</taxon>
        <taxon>Ascomycota</taxon>
        <taxon>Pezizomycotina</taxon>
        <taxon>Sordariomycetes</taxon>
        <taxon>Hypocreomycetidae</taxon>
        <taxon>Hypocreales</taxon>
        <taxon>Hypocreaceae</taxon>
        <taxon>Cladobotryum</taxon>
    </lineage>
</organism>
<feature type="region of interest" description="Disordered" evidence="2">
    <location>
        <begin position="357"/>
        <end position="487"/>
    </location>
</feature>
<name>A0ABR0SA80_9HYPO</name>
<evidence type="ECO:0000313" key="3">
    <source>
        <dbReference type="EMBL" id="KAK5988879.1"/>
    </source>
</evidence>
<feature type="coiled-coil region" evidence="1">
    <location>
        <begin position="791"/>
        <end position="848"/>
    </location>
</feature>
<evidence type="ECO:0000256" key="2">
    <source>
        <dbReference type="SAM" id="MobiDB-lite"/>
    </source>
</evidence>
<comment type="caution">
    <text evidence="3">The sequence shown here is derived from an EMBL/GenBank/DDBJ whole genome shotgun (WGS) entry which is preliminary data.</text>
</comment>
<feature type="coiled-coil region" evidence="1">
    <location>
        <begin position="291"/>
        <end position="318"/>
    </location>
</feature>
<dbReference type="EMBL" id="JAVFKD010000015">
    <property type="protein sequence ID" value="KAK5988879.1"/>
    <property type="molecule type" value="Genomic_DNA"/>
</dbReference>
<proteinExistence type="predicted"/>
<feature type="coiled-coil region" evidence="1">
    <location>
        <begin position="516"/>
        <end position="543"/>
    </location>
</feature>
<accession>A0ABR0SA80</accession>
<evidence type="ECO:0000313" key="4">
    <source>
        <dbReference type="Proteomes" id="UP001338125"/>
    </source>
</evidence>
<feature type="compositionally biased region" description="Acidic residues" evidence="2">
    <location>
        <begin position="425"/>
        <end position="479"/>
    </location>
</feature>
<gene>
    <name evidence="3" type="ORF">PT974_10376</name>
</gene>
<dbReference type="PANTHER" id="PTHR33488:SF2">
    <property type="entry name" value="EARLY ENDOSOME ANTIGEN 1-LIKE"/>
    <property type="match status" value="1"/>
</dbReference>
<protein>
    <submittedName>
        <fullName evidence="3">Uncharacterized protein</fullName>
    </submittedName>
</protein>
<sequence>MDIDREAAAVVVDLANEPQTMAEYVADIKAKTFNSYSWDTMLIAAPVCLELLGSCEMVASSEWASEVELEKPTHGNFIFFKQPRLNGALAEINNQGRTAFIHAREKMSEIHEATKVVKILVGTVVQALVQPKPSMSLIETELGTMLETAEDCQKAAESMYMSFGTWLFSVKELHETCVTTQSSSEASFRRYKDKAEAVKVLETEMASSLKMAEQRQTKMEKYMDEDRTTFQTMLKEAPKGNDLLNQHMALIGAETASNLVNTLGVAGACYISPASSIALGAREFNKGKKDLDELGEGAESSQQRLKRLNDQYEDITDVALERGDKVQTYFAALKHIVDGDSKQGVIWALVLSMDSLAHKPSKKPSTKPAGKSTKVPSGKPVLDRKPKAFKLEDKKPGGSLLDKIRAGMKNGGGKKPAADEGKIDSEDDDDGEESGEEPSIDSGDESGEEDPIGDDSGSEPESGDEPIQGSDDESGDEDEKGNKKPRSKFNLAMVDLLLSREVTTIKKQADDSTKSAKELLKTIASAQKTVKELQAEAKKAKGLKDWKQPSKSSSTVKGWVKNVNSCITSVTKLTAKSKRRAGTNTGRSPILFHTNTAAKENVKARTDLAAATIENSRNQLELQLSTYKSSQGDYMKSADRVLDIQEKLATIRREISEYGQQQTKLSEVRDLLRSCIAFLIDLREQIEILIRFFHTISTLVRLAVTKQVKPFGIHVKNAAKELEDTKMFDQYLLNVIYKYAITIAANFDLYKDISIMYMQIHDKHFVEGLSLVDEMSQIRGSRKQNPTEKDNEEMSKLLEEKKKSLKDYAQSAQTGIKSIVKTTSDGINSKLNDRINKIDDALKSLELIGPNAEIRAAIEDGSKEVEDAISKRTSIKSPAMDYLARPRNERVEMVKADPSLFEY</sequence>
<dbReference type="PANTHER" id="PTHR33488">
    <property type="entry name" value="ZGC:162509"/>
    <property type="match status" value="1"/>
</dbReference>
<keyword evidence="1" id="KW-0175">Coiled coil</keyword>
<keyword evidence="4" id="KW-1185">Reference proteome</keyword>
<reference evidence="3 4" key="1">
    <citation type="submission" date="2024-01" db="EMBL/GenBank/DDBJ databases">
        <title>Complete genome of Cladobotryum mycophilum ATHUM6906.</title>
        <authorList>
            <person name="Christinaki A.C."/>
            <person name="Myridakis A.I."/>
            <person name="Kouvelis V.N."/>
        </authorList>
    </citation>
    <scope>NUCLEOTIDE SEQUENCE [LARGE SCALE GENOMIC DNA]</scope>
    <source>
        <strain evidence="3 4">ATHUM6906</strain>
    </source>
</reference>
<evidence type="ECO:0000256" key="1">
    <source>
        <dbReference type="SAM" id="Coils"/>
    </source>
</evidence>
<feature type="compositionally biased region" description="Basic and acidic residues" evidence="2">
    <location>
        <begin position="381"/>
        <end position="396"/>
    </location>
</feature>